<dbReference type="AlphaFoldDB" id="W1WRG7"/>
<dbReference type="SFLD" id="SFLDG01067">
    <property type="entry name" value="SPASM/twitch_domain_containing"/>
    <property type="match status" value="1"/>
</dbReference>
<gene>
    <name evidence="6" type="ORF">Q604_UNBC18387G0008</name>
</gene>
<evidence type="ECO:0000313" key="6">
    <source>
        <dbReference type="EMBL" id="ETJ20733.1"/>
    </source>
</evidence>
<keyword evidence="2" id="KW-0479">Metal-binding</keyword>
<evidence type="ECO:0000256" key="4">
    <source>
        <dbReference type="ARBA" id="ARBA00023014"/>
    </source>
</evidence>
<evidence type="ECO:0000259" key="5">
    <source>
        <dbReference type="PROSITE" id="PS51918"/>
    </source>
</evidence>
<evidence type="ECO:0000256" key="3">
    <source>
        <dbReference type="ARBA" id="ARBA00023004"/>
    </source>
</evidence>
<sequence length="162" mass="18795">MVESNQIDDFVKYKYVSNVIDNLKRLFNELLEIRYYVDEEKPHQENNLSVTFTLTNKCNLSCSHCALSASPLSQDILSTNDVKYPIDKIIDVNLNTLILTGGEPFIRNDILEIISYIRTNFKNKLMIMTNGMLIRKISFHLKKRIVYVNKCEMASLRVHMAS</sequence>
<dbReference type="PANTHER" id="PTHR11228">
    <property type="entry name" value="RADICAL SAM DOMAIN PROTEIN"/>
    <property type="match status" value="1"/>
</dbReference>
<dbReference type="InterPro" id="IPR058240">
    <property type="entry name" value="rSAM_sf"/>
</dbReference>
<protein>
    <submittedName>
        <fullName evidence="6">Coenzyme PQQ synthesis protein E</fullName>
    </submittedName>
</protein>
<dbReference type="GO" id="GO:0051536">
    <property type="term" value="F:iron-sulfur cluster binding"/>
    <property type="evidence" value="ECO:0007669"/>
    <property type="project" value="UniProtKB-KW"/>
</dbReference>
<dbReference type="GO" id="GO:0003824">
    <property type="term" value="F:catalytic activity"/>
    <property type="evidence" value="ECO:0007669"/>
    <property type="project" value="InterPro"/>
</dbReference>
<dbReference type="GO" id="GO:0046872">
    <property type="term" value="F:metal ion binding"/>
    <property type="evidence" value="ECO:0007669"/>
    <property type="project" value="UniProtKB-KW"/>
</dbReference>
<dbReference type="InterPro" id="IPR007197">
    <property type="entry name" value="rSAM"/>
</dbReference>
<dbReference type="PROSITE" id="PS51918">
    <property type="entry name" value="RADICAL_SAM"/>
    <property type="match status" value="1"/>
</dbReference>
<dbReference type="InterPro" id="IPR013785">
    <property type="entry name" value="Aldolase_TIM"/>
</dbReference>
<evidence type="ECO:0000256" key="2">
    <source>
        <dbReference type="ARBA" id="ARBA00022723"/>
    </source>
</evidence>
<keyword evidence="3" id="KW-0408">Iron</keyword>
<comment type="caution">
    <text evidence="6">The sequence shown here is derived from an EMBL/GenBank/DDBJ whole genome shotgun (WGS) entry which is preliminary data.</text>
</comment>
<reference evidence="6" key="1">
    <citation type="submission" date="2013-12" db="EMBL/GenBank/DDBJ databases">
        <title>A Varibaculum cambriense genome reconstructed from a premature infant gut community with otherwise low bacterial novelty that shifts toward anaerobic metabolism during the third week of life.</title>
        <authorList>
            <person name="Brown C.T."/>
            <person name="Sharon I."/>
            <person name="Thomas B.C."/>
            <person name="Castelle C.J."/>
            <person name="Morowitz M.J."/>
            <person name="Banfield J.F."/>
        </authorList>
    </citation>
    <scope>NUCLEOTIDE SEQUENCE</scope>
</reference>
<name>W1WRG7_9ZZZZ</name>
<dbReference type="Pfam" id="PF04055">
    <property type="entry name" value="Radical_SAM"/>
    <property type="match status" value="1"/>
</dbReference>
<organism evidence="6">
    <name type="scientific">human gut metagenome</name>
    <dbReference type="NCBI Taxonomy" id="408170"/>
    <lineage>
        <taxon>unclassified sequences</taxon>
        <taxon>metagenomes</taxon>
        <taxon>organismal metagenomes</taxon>
    </lineage>
</organism>
<feature type="domain" description="Radical SAM core" evidence="5">
    <location>
        <begin position="44"/>
        <end position="162"/>
    </location>
</feature>
<keyword evidence="4" id="KW-0411">Iron-sulfur</keyword>
<evidence type="ECO:0000256" key="1">
    <source>
        <dbReference type="ARBA" id="ARBA00022691"/>
    </source>
</evidence>
<dbReference type="Gene3D" id="3.20.20.70">
    <property type="entry name" value="Aldolase class I"/>
    <property type="match status" value="1"/>
</dbReference>
<dbReference type="SUPFAM" id="SSF102114">
    <property type="entry name" value="Radical SAM enzymes"/>
    <property type="match status" value="1"/>
</dbReference>
<accession>W1WRG7</accession>
<dbReference type="InterPro" id="IPR050377">
    <property type="entry name" value="Radical_SAM_PqqE_MftC-like"/>
</dbReference>
<dbReference type="SFLD" id="SFLDS00029">
    <property type="entry name" value="Radical_SAM"/>
    <property type="match status" value="1"/>
</dbReference>
<keyword evidence="1" id="KW-0949">S-adenosyl-L-methionine</keyword>
<dbReference type="PANTHER" id="PTHR11228:SF7">
    <property type="entry name" value="PQQA PEPTIDE CYCLASE"/>
    <property type="match status" value="1"/>
</dbReference>
<dbReference type="EMBL" id="AZMM01018387">
    <property type="protein sequence ID" value="ETJ20733.1"/>
    <property type="molecule type" value="Genomic_DNA"/>
</dbReference>
<proteinExistence type="predicted"/>